<keyword evidence="2 4" id="KW-0238">DNA-binding</keyword>
<evidence type="ECO:0000256" key="1">
    <source>
        <dbReference type="ARBA" id="ARBA00023015"/>
    </source>
</evidence>
<proteinExistence type="predicted"/>
<dbReference type="Pfam" id="PF00440">
    <property type="entry name" value="TetR_N"/>
    <property type="match status" value="1"/>
</dbReference>
<dbReference type="InterPro" id="IPR009057">
    <property type="entry name" value="Homeodomain-like_sf"/>
</dbReference>
<dbReference type="EMBL" id="QXDF01000001">
    <property type="protein sequence ID" value="RIA55993.1"/>
    <property type="molecule type" value="Genomic_DNA"/>
</dbReference>
<feature type="domain" description="HTH tetR-type" evidence="5">
    <location>
        <begin position="10"/>
        <end position="70"/>
    </location>
</feature>
<dbReference type="PROSITE" id="PS50977">
    <property type="entry name" value="HTH_TETR_2"/>
    <property type="match status" value="1"/>
</dbReference>
<dbReference type="GO" id="GO:0000976">
    <property type="term" value="F:transcription cis-regulatory region binding"/>
    <property type="evidence" value="ECO:0007669"/>
    <property type="project" value="TreeGrafter"/>
</dbReference>
<evidence type="ECO:0000259" key="5">
    <source>
        <dbReference type="PROSITE" id="PS50977"/>
    </source>
</evidence>
<dbReference type="Pfam" id="PF14246">
    <property type="entry name" value="TetR_C_7"/>
    <property type="match status" value="1"/>
</dbReference>
<organism evidence="6 7">
    <name type="scientific">Dichotomicrobium thermohalophilum</name>
    <dbReference type="NCBI Taxonomy" id="933063"/>
    <lineage>
        <taxon>Bacteria</taxon>
        <taxon>Pseudomonadati</taxon>
        <taxon>Pseudomonadota</taxon>
        <taxon>Alphaproteobacteria</taxon>
        <taxon>Hyphomicrobiales</taxon>
        <taxon>Hyphomicrobiaceae</taxon>
        <taxon>Dichotomicrobium</taxon>
    </lineage>
</organism>
<dbReference type="InterPro" id="IPR036271">
    <property type="entry name" value="Tet_transcr_reg_TetR-rel_C_sf"/>
</dbReference>
<feature type="DNA-binding region" description="H-T-H motif" evidence="4">
    <location>
        <begin position="33"/>
        <end position="52"/>
    </location>
</feature>
<evidence type="ECO:0000256" key="3">
    <source>
        <dbReference type="ARBA" id="ARBA00023163"/>
    </source>
</evidence>
<evidence type="ECO:0000313" key="7">
    <source>
        <dbReference type="Proteomes" id="UP000266273"/>
    </source>
</evidence>
<dbReference type="FunFam" id="1.10.10.60:FF:000141">
    <property type="entry name" value="TetR family transcriptional regulator"/>
    <property type="match status" value="1"/>
</dbReference>
<sequence length="205" mass="23114">MATDGKETKSQRIRFILAAALDEFVDKGFAAARLDSIAERAGVAKGTIYLYFDTKETLFEQAVRAVIGPMVARFESMAAAPEEDAETILRQMIRTLYREVITDPRKRNLLRLIISQGPRFQRLLRFYHDELIARSMAALRRVLAYGVERGEFGCSPAVDQPQIIFGPALTAAIWTILFEEIEPIDLDAYCEAHLDFMLRGLKAPA</sequence>
<dbReference type="SUPFAM" id="SSF46689">
    <property type="entry name" value="Homeodomain-like"/>
    <property type="match status" value="1"/>
</dbReference>
<dbReference type="AlphaFoldDB" id="A0A397Q4X0"/>
<dbReference type="PRINTS" id="PR00455">
    <property type="entry name" value="HTHTETR"/>
</dbReference>
<dbReference type="PANTHER" id="PTHR30055">
    <property type="entry name" value="HTH-TYPE TRANSCRIPTIONAL REGULATOR RUTR"/>
    <property type="match status" value="1"/>
</dbReference>
<dbReference type="RefSeq" id="WP_170144348.1">
    <property type="nucleotide sequence ID" value="NZ_QXDF01000001.1"/>
</dbReference>
<dbReference type="InterPro" id="IPR039536">
    <property type="entry name" value="TetR_C_Proteobacteria"/>
</dbReference>
<evidence type="ECO:0000256" key="2">
    <source>
        <dbReference type="ARBA" id="ARBA00023125"/>
    </source>
</evidence>
<evidence type="ECO:0000256" key="4">
    <source>
        <dbReference type="PROSITE-ProRule" id="PRU00335"/>
    </source>
</evidence>
<keyword evidence="7" id="KW-1185">Reference proteome</keyword>
<keyword evidence="3" id="KW-0804">Transcription</keyword>
<dbReference type="InterPro" id="IPR001647">
    <property type="entry name" value="HTH_TetR"/>
</dbReference>
<protein>
    <submittedName>
        <fullName evidence="6">TetR family transcriptional regulator</fullName>
    </submittedName>
</protein>
<keyword evidence="1" id="KW-0805">Transcription regulation</keyword>
<dbReference type="GO" id="GO:0003700">
    <property type="term" value="F:DNA-binding transcription factor activity"/>
    <property type="evidence" value="ECO:0007669"/>
    <property type="project" value="TreeGrafter"/>
</dbReference>
<dbReference type="Gene3D" id="1.10.357.10">
    <property type="entry name" value="Tetracycline Repressor, domain 2"/>
    <property type="match status" value="1"/>
</dbReference>
<name>A0A397Q4X0_9HYPH</name>
<evidence type="ECO:0000313" key="6">
    <source>
        <dbReference type="EMBL" id="RIA55993.1"/>
    </source>
</evidence>
<dbReference type="PANTHER" id="PTHR30055:SF223">
    <property type="entry name" value="HTH-TYPE TRANSCRIPTIONAL REGULATOR UIDR"/>
    <property type="match status" value="1"/>
</dbReference>
<reference evidence="6 7" key="1">
    <citation type="submission" date="2018-08" db="EMBL/GenBank/DDBJ databases">
        <title>Genomic Encyclopedia of Archaeal and Bacterial Type Strains, Phase II (KMG-II): from individual species to whole genera.</title>
        <authorList>
            <person name="Goeker M."/>
        </authorList>
    </citation>
    <scope>NUCLEOTIDE SEQUENCE [LARGE SCALE GENOMIC DNA]</scope>
    <source>
        <strain evidence="6 7">DSM 5002</strain>
    </source>
</reference>
<dbReference type="InterPro" id="IPR050109">
    <property type="entry name" value="HTH-type_TetR-like_transc_reg"/>
</dbReference>
<gene>
    <name evidence="6" type="ORF">BXY53_1082</name>
</gene>
<accession>A0A397Q4X0</accession>
<dbReference type="SUPFAM" id="SSF48498">
    <property type="entry name" value="Tetracyclin repressor-like, C-terminal domain"/>
    <property type="match status" value="1"/>
</dbReference>
<comment type="caution">
    <text evidence="6">The sequence shown here is derived from an EMBL/GenBank/DDBJ whole genome shotgun (WGS) entry which is preliminary data.</text>
</comment>
<dbReference type="Proteomes" id="UP000266273">
    <property type="component" value="Unassembled WGS sequence"/>
</dbReference>